<evidence type="ECO:0000313" key="3">
    <source>
        <dbReference type="Proteomes" id="UP001501509"/>
    </source>
</evidence>
<evidence type="ECO:0000313" key="2">
    <source>
        <dbReference type="EMBL" id="GAA2587714.1"/>
    </source>
</evidence>
<dbReference type="Proteomes" id="UP001501509">
    <property type="component" value="Unassembled WGS sequence"/>
</dbReference>
<dbReference type="EMBL" id="BAAATD010000002">
    <property type="protein sequence ID" value="GAA2587714.1"/>
    <property type="molecule type" value="Genomic_DNA"/>
</dbReference>
<keyword evidence="1" id="KW-0732">Signal</keyword>
<proteinExistence type="predicted"/>
<evidence type="ECO:0000256" key="1">
    <source>
        <dbReference type="SAM" id="SignalP"/>
    </source>
</evidence>
<feature type="signal peptide" evidence="1">
    <location>
        <begin position="1"/>
        <end position="30"/>
    </location>
</feature>
<protein>
    <recommendedName>
        <fullName evidence="4">LigA protein</fullName>
    </recommendedName>
</protein>
<sequence length="364" mass="39091">MEVTVRGVTRILLAVVLVAGAVAVPMPARAAPPDGWREAELPFLWPRRTLEFVEAAGPGDVWVAGAQGKVAIPQPTGGYFWTLGNPVVRRLKDGRWHEYPLDGWPGFSVLTGLSQHGGDVFVTGAPDLPYVARFDGARFRPVSLPAGVRRVEVRTGPGGTWAVAGKWHDRALLRLVGESFQKVELPAGHLLHDVVAVGPSDVWAVGRRDKGDETVPAAVHWNGKTWTSVPVPELWLSDSLYQVTVTTSGELWATDAGRSLTDAVHNLLRWTGSTWTKVTPPNGGRGTLTSDGTGRLVIAGEAYSDPSGPGTAAVFRRTGSGWETIQFPSSPETRFWDVDGAPGTSALWTVAHRDLTPVVLTNTP</sequence>
<gene>
    <name evidence="2" type="ORF">GCM10010411_20690</name>
</gene>
<comment type="caution">
    <text evidence="2">The sequence shown here is derived from an EMBL/GenBank/DDBJ whole genome shotgun (WGS) entry which is preliminary data.</text>
</comment>
<feature type="chain" id="PRO_5046845438" description="LigA protein" evidence="1">
    <location>
        <begin position="31"/>
        <end position="364"/>
    </location>
</feature>
<keyword evidence="3" id="KW-1185">Reference proteome</keyword>
<reference evidence="2 3" key="1">
    <citation type="journal article" date="2019" name="Int. J. Syst. Evol. Microbiol.">
        <title>The Global Catalogue of Microorganisms (GCM) 10K type strain sequencing project: providing services to taxonomists for standard genome sequencing and annotation.</title>
        <authorList>
            <consortium name="The Broad Institute Genomics Platform"/>
            <consortium name="The Broad Institute Genome Sequencing Center for Infectious Disease"/>
            <person name="Wu L."/>
            <person name="Ma J."/>
        </authorList>
    </citation>
    <scope>NUCLEOTIDE SEQUENCE [LARGE SCALE GENOMIC DNA]</scope>
    <source>
        <strain evidence="2 3">JCM 6833</strain>
    </source>
</reference>
<organism evidence="2 3">
    <name type="scientific">Actinomadura fulvescens</name>
    <dbReference type="NCBI Taxonomy" id="46160"/>
    <lineage>
        <taxon>Bacteria</taxon>
        <taxon>Bacillati</taxon>
        <taxon>Actinomycetota</taxon>
        <taxon>Actinomycetes</taxon>
        <taxon>Streptosporangiales</taxon>
        <taxon>Thermomonosporaceae</taxon>
        <taxon>Actinomadura</taxon>
    </lineage>
</organism>
<name>A0ABN3PIG8_9ACTN</name>
<evidence type="ECO:0008006" key="4">
    <source>
        <dbReference type="Google" id="ProtNLM"/>
    </source>
</evidence>
<accession>A0ABN3PIG8</accession>